<dbReference type="InterPro" id="IPR041581">
    <property type="entry name" value="Glyoxalase_6"/>
</dbReference>
<dbReference type="SUPFAM" id="SSF55248">
    <property type="entry name" value="PCD-like"/>
    <property type="match status" value="1"/>
</dbReference>
<dbReference type="SUPFAM" id="SSF54593">
    <property type="entry name" value="Glyoxalase/Bleomycin resistance protein/Dihydroxybiphenyl dioxygenase"/>
    <property type="match status" value="1"/>
</dbReference>
<dbReference type="Pfam" id="PF18029">
    <property type="entry name" value="Glyoxalase_6"/>
    <property type="match status" value="1"/>
</dbReference>
<gene>
    <name evidence="7" type="ORF">DBZ45_20475</name>
</gene>
<evidence type="ECO:0000256" key="4">
    <source>
        <dbReference type="ARBA" id="ARBA00021735"/>
    </source>
</evidence>
<dbReference type="CDD" id="cd06587">
    <property type="entry name" value="VOC"/>
    <property type="match status" value="1"/>
</dbReference>
<sequence>MATGISDAEFSSADGVAEWRVLFWGAKTLYETGDFATGAKFVAAIAEVAETLGHAPLVDLRPDTVTVQVITPGVGLSDRDLELARSISRVADRLGLKPDPSAVQHVQLAFDAEDRPAVMEFWRAALGYVAVGDEDLIEPNLIGPPAWFQDKKFVPPRNRIHMDVSVPHDQAQARIDAILAAGGRVLGDRYAPAWVSLIDPEGNVVDICTWQGRD</sequence>
<evidence type="ECO:0000313" key="8">
    <source>
        <dbReference type="Proteomes" id="UP000249166"/>
    </source>
</evidence>
<evidence type="ECO:0000256" key="3">
    <source>
        <dbReference type="ARBA" id="ARBA00013252"/>
    </source>
</evidence>
<feature type="domain" description="Glyoxalase-like" evidence="6">
    <location>
        <begin position="107"/>
        <end position="208"/>
    </location>
</feature>
<evidence type="ECO:0000256" key="2">
    <source>
        <dbReference type="ARBA" id="ARBA00006472"/>
    </source>
</evidence>
<evidence type="ECO:0000256" key="5">
    <source>
        <dbReference type="ARBA" id="ARBA00023239"/>
    </source>
</evidence>
<comment type="similarity">
    <text evidence="2">Belongs to the pterin-4-alpha-carbinolamine dehydratase family.</text>
</comment>
<accession>A0A328HA50</accession>
<dbReference type="Gene3D" id="3.10.180.10">
    <property type="entry name" value="2,3-Dihydroxybiphenyl 1,2-Dioxygenase, domain 1"/>
    <property type="match status" value="1"/>
</dbReference>
<dbReference type="EMBL" id="QLNP01000104">
    <property type="protein sequence ID" value="RAM35408.1"/>
    <property type="molecule type" value="Genomic_DNA"/>
</dbReference>
<dbReference type="InterPro" id="IPR029068">
    <property type="entry name" value="Glyas_Bleomycin-R_OHBP_Dase"/>
</dbReference>
<keyword evidence="5" id="KW-0456">Lyase</keyword>
<name>A0A328HA50_ARTGO</name>
<comment type="caution">
    <text evidence="7">The sequence shown here is derived from an EMBL/GenBank/DDBJ whole genome shotgun (WGS) entry which is preliminary data.</text>
</comment>
<protein>
    <recommendedName>
        <fullName evidence="4">Putative pterin-4-alpha-carbinolamine dehydratase</fullName>
        <ecNumber evidence="3">4.2.1.96</ecNumber>
    </recommendedName>
</protein>
<proteinExistence type="inferred from homology"/>
<organism evidence="7 8">
    <name type="scientific">Arthrobacter globiformis</name>
    <dbReference type="NCBI Taxonomy" id="1665"/>
    <lineage>
        <taxon>Bacteria</taxon>
        <taxon>Bacillati</taxon>
        <taxon>Actinomycetota</taxon>
        <taxon>Actinomycetes</taxon>
        <taxon>Micrococcales</taxon>
        <taxon>Micrococcaceae</taxon>
        <taxon>Arthrobacter</taxon>
    </lineage>
</organism>
<evidence type="ECO:0000313" key="7">
    <source>
        <dbReference type="EMBL" id="RAM35408.1"/>
    </source>
</evidence>
<dbReference type="OrthoDB" id="15077at2"/>
<evidence type="ECO:0000259" key="6">
    <source>
        <dbReference type="Pfam" id="PF18029"/>
    </source>
</evidence>
<dbReference type="Pfam" id="PF01329">
    <property type="entry name" value="Pterin_4a"/>
    <property type="match status" value="1"/>
</dbReference>
<dbReference type="EC" id="4.2.1.96" evidence="3"/>
<dbReference type="Proteomes" id="UP000249166">
    <property type="component" value="Unassembled WGS sequence"/>
</dbReference>
<dbReference type="AlphaFoldDB" id="A0A328HA50"/>
<comment type="catalytic activity">
    <reaction evidence="1">
        <text>(4aS,6R)-4a-hydroxy-L-erythro-5,6,7,8-tetrahydrobiopterin = (6R)-L-erythro-6,7-dihydrobiopterin + H2O</text>
        <dbReference type="Rhea" id="RHEA:11920"/>
        <dbReference type="ChEBI" id="CHEBI:15377"/>
        <dbReference type="ChEBI" id="CHEBI:15642"/>
        <dbReference type="ChEBI" id="CHEBI:43120"/>
        <dbReference type="EC" id="4.2.1.96"/>
    </reaction>
</comment>
<dbReference type="RefSeq" id="WP_111905661.1">
    <property type="nucleotide sequence ID" value="NZ_QLNP01000104.1"/>
</dbReference>
<evidence type="ECO:0000256" key="1">
    <source>
        <dbReference type="ARBA" id="ARBA00001554"/>
    </source>
</evidence>
<dbReference type="InterPro" id="IPR001533">
    <property type="entry name" value="Pterin_deHydtase"/>
</dbReference>
<reference evidence="7 8" key="1">
    <citation type="submission" date="2018-04" db="EMBL/GenBank/DDBJ databases">
        <title>Bacteria isolated from cave deposits of Manipur.</title>
        <authorList>
            <person name="Sahoo D."/>
            <person name="Sarangthem I."/>
            <person name="Nandeibam J."/>
        </authorList>
    </citation>
    <scope>NUCLEOTIDE SEQUENCE [LARGE SCALE GENOMIC DNA]</scope>
    <source>
        <strain evidence="8">mrc11</strain>
    </source>
</reference>
<dbReference type="Gene3D" id="3.30.1360.20">
    <property type="entry name" value="Transcriptional coactivator/pterin dehydratase"/>
    <property type="match status" value="1"/>
</dbReference>
<dbReference type="InterPro" id="IPR036428">
    <property type="entry name" value="PCD_sf"/>
</dbReference>
<dbReference type="GO" id="GO:0006729">
    <property type="term" value="P:tetrahydrobiopterin biosynthetic process"/>
    <property type="evidence" value="ECO:0007669"/>
    <property type="project" value="InterPro"/>
</dbReference>
<dbReference type="GO" id="GO:0008124">
    <property type="term" value="F:4-alpha-hydroxytetrahydrobiopterin dehydratase activity"/>
    <property type="evidence" value="ECO:0007669"/>
    <property type="project" value="UniProtKB-EC"/>
</dbReference>